<dbReference type="InterPro" id="IPR021899">
    <property type="entry name" value="DUF3511"/>
</dbReference>
<evidence type="ECO:0000313" key="2">
    <source>
        <dbReference type="EMBL" id="KAK8948451.1"/>
    </source>
</evidence>
<dbReference type="AlphaFoldDB" id="A0AAP0GAD2"/>
<dbReference type="EMBL" id="JBBWWQ010000004">
    <property type="protein sequence ID" value="KAK8948451.1"/>
    <property type="molecule type" value="Genomic_DNA"/>
</dbReference>
<sequence>MGEFRSQSYADDRMQIEPYGGHRPPYASYDLRSYSTSHAASYSHKEIKLKKAKSVSSSKGGWLSDPELQRKKRVAGYKVYSVEGKVKGSFRKGFRWLKNRYTHVMYGWW</sequence>
<name>A0AAP0GAD2_9ASPA</name>
<proteinExistence type="predicted"/>
<accession>A0AAP0GAD2</accession>
<evidence type="ECO:0008006" key="4">
    <source>
        <dbReference type="Google" id="ProtNLM"/>
    </source>
</evidence>
<dbReference type="PANTHER" id="PTHR33193">
    <property type="entry name" value="DOMAIN PROTEIN, PUTATIVE (DUF3511)-RELATED"/>
    <property type="match status" value="1"/>
</dbReference>
<gene>
    <name evidence="2" type="ORF">KSP39_PZI005828</name>
</gene>
<feature type="region of interest" description="Disordered" evidence="1">
    <location>
        <begin position="1"/>
        <end position="21"/>
    </location>
</feature>
<protein>
    <recommendedName>
        <fullName evidence="4">DUF3511 domain protein</fullName>
    </recommendedName>
</protein>
<comment type="caution">
    <text evidence="2">The sequence shown here is derived from an EMBL/GenBank/DDBJ whole genome shotgun (WGS) entry which is preliminary data.</text>
</comment>
<dbReference type="Proteomes" id="UP001418222">
    <property type="component" value="Unassembled WGS sequence"/>
</dbReference>
<keyword evidence="3" id="KW-1185">Reference proteome</keyword>
<organism evidence="2 3">
    <name type="scientific">Platanthera zijinensis</name>
    <dbReference type="NCBI Taxonomy" id="2320716"/>
    <lineage>
        <taxon>Eukaryota</taxon>
        <taxon>Viridiplantae</taxon>
        <taxon>Streptophyta</taxon>
        <taxon>Embryophyta</taxon>
        <taxon>Tracheophyta</taxon>
        <taxon>Spermatophyta</taxon>
        <taxon>Magnoliopsida</taxon>
        <taxon>Liliopsida</taxon>
        <taxon>Asparagales</taxon>
        <taxon>Orchidaceae</taxon>
        <taxon>Orchidoideae</taxon>
        <taxon>Orchideae</taxon>
        <taxon>Orchidinae</taxon>
        <taxon>Platanthera</taxon>
    </lineage>
</organism>
<evidence type="ECO:0000313" key="3">
    <source>
        <dbReference type="Proteomes" id="UP001418222"/>
    </source>
</evidence>
<reference evidence="2 3" key="1">
    <citation type="journal article" date="2022" name="Nat. Plants">
        <title>Genomes of leafy and leafless Platanthera orchids illuminate the evolution of mycoheterotrophy.</title>
        <authorList>
            <person name="Li M.H."/>
            <person name="Liu K.W."/>
            <person name="Li Z."/>
            <person name="Lu H.C."/>
            <person name="Ye Q.L."/>
            <person name="Zhang D."/>
            <person name="Wang J.Y."/>
            <person name="Li Y.F."/>
            <person name="Zhong Z.M."/>
            <person name="Liu X."/>
            <person name="Yu X."/>
            <person name="Liu D.K."/>
            <person name="Tu X.D."/>
            <person name="Liu B."/>
            <person name="Hao Y."/>
            <person name="Liao X.Y."/>
            <person name="Jiang Y.T."/>
            <person name="Sun W.H."/>
            <person name="Chen J."/>
            <person name="Chen Y.Q."/>
            <person name="Ai Y."/>
            <person name="Zhai J.W."/>
            <person name="Wu S.S."/>
            <person name="Zhou Z."/>
            <person name="Hsiao Y.Y."/>
            <person name="Wu W.L."/>
            <person name="Chen Y.Y."/>
            <person name="Lin Y.F."/>
            <person name="Hsu J.L."/>
            <person name="Li C.Y."/>
            <person name="Wang Z.W."/>
            <person name="Zhao X."/>
            <person name="Zhong W.Y."/>
            <person name="Ma X.K."/>
            <person name="Ma L."/>
            <person name="Huang J."/>
            <person name="Chen G.Z."/>
            <person name="Huang M.Z."/>
            <person name="Huang L."/>
            <person name="Peng D.H."/>
            <person name="Luo Y.B."/>
            <person name="Zou S.Q."/>
            <person name="Chen S.P."/>
            <person name="Lan S."/>
            <person name="Tsai W.C."/>
            <person name="Van de Peer Y."/>
            <person name="Liu Z.J."/>
        </authorList>
    </citation>
    <scope>NUCLEOTIDE SEQUENCE [LARGE SCALE GENOMIC DNA]</scope>
    <source>
        <strain evidence="2">Lor287</strain>
    </source>
</reference>
<evidence type="ECO:0000256" key="1">
    <source>
        <dbReference type="SAM" id="MobiDB-lite"/>
    </source>
</evidence>
<dbReference type="PANTHER" id="PTHR33193:SF62">
    <property type="entry name" value="FAMILY ABC TRANSPORTER, PUTATIVE (DUF3511)-RELATED"/>
    <property type="match status" value="1"/>
</dbReference>
<dbReference type="Pfam" id="PF12023">
    <property type="entry name" value="DUF3511"/>
    <property type="match status" value="1"/>
</dbReference>